<dbReference type="AlphaFoldDB" id="B0DCA5"/>
<name>B0DCA5_LACBS</name>
<evidence type="ECO:0000313" key="1">
    <source>
        <dbReference type="EMBL" id="EDR07862.1"/>
    </source>
</evidence>
<dbReference type="OrthoDB" id="10632026at2759"/>
<sequence>MNIHSKLFFNFYNELLPKGATVNPTHPKHLSITDLCAIASKGNPRGQPRALVIGGHVDLQASGFLNRGIQNRTEIVE</sequence>
<reference evidence="1 2" key="1">
    <citation type="journal article" date="2008" name="Nature">
        <title>The genome of Laccaria bicolor provides insights into mycorrhizal symbiosis.</title>
        <authorList>
            <person name="Martin F."/>
            <person name="Aerts A."/>
            <person name="Ahren D."/>
            <person name="Brun A."/>
            <person name="Danchin E.G.J."/>
            <person name="Duchaussoy F."/>
            <person name="Gibon J."/>
            <person name="Kohler A."/>
            <person name="Lindquist E."/>
            <person name="Pereda V."/>
            <person name="Salamov A."/>
            <person name="Shapiro H.J."/>
            <person name="Wuyts J."/>
            <person name="Blaudez D."/>
            <person name="Buee M."/>
            <person name="Brokstein P."/>
            <person name="Canbaeck B."/>
            <person name="Cohen D."/>
            <person name="Courty P.E."/>
            <person name="Coutinho P.M."/>
            <person name="Delaruelle C."/>
            <person name="Detter J.C."/>
            <person name="Deveau A."/>
            <person name="DiFazio S."/>
            <person name="Duplessis S."/>
            <person name="Fraissinet-Tachet L."/>
            <person name="Lucic E."/>
            <person name="Frey-Klett P."/>
            <person name="Fourrey C."/>
            <person name="Feussner I."/>
            <person name="Gay G."/>
            <person name="Grimwood J."/>
            <person name="Hoegger P.J."/>
            <person name="Jain P."/>
            <person name="Kilaru S."/>
            <person name="Labbe J."/>
            <person name="Lin Y.C."/>
            <person name="Legue V."/>
            <person name="Le Tacon F."/>
            <person name="Marmeisse R."/>
            <person name="Melayah D."/>
            <person name="Montanini B."/>
            <person name="Muratet M."/>
            <person name="Nehls U."/>
            <person name="Niculita-Hirzel H."/>
            <person name="Oudot-Le Secq M.P."/>
            <person name="Peter M."/>
            <person name="Quesneville H."/>
            <person name="Rajashekar B."/>
            <person name="Reich M."/>
            <person name="Rouhier N."/>
            <person name="Schmutz J."/>
            <person name="Yin T."/>
            <person name="Chalot M."/>
            <person name="Henrissat B."/>
            <person name="Kuees U."/>
            <person name="Lucas S."/>
            <person name="Van de Peer Y."/>
            <person name="Podila G.K."/>
            <person name="Polle A."/>
            <person name="Pukkila P.J."/>
            <person name="Richardson P.M."/>
            <person name="Rouze P."/>
            <person name="Sanders I.R."/>
            <person name="Stajich J.E."/>
            <person name="Tunlid A."/>
            <person name="Tuskan G."/>
            <person name="Grigoriev I.V."/>
        </authorList>
    </citation>
    <scope>NUCLEOTIDE SEQUENCE [LARGE SCALE GENOMIC DNA]</scope>
    <source>
        <strain evidence="2">S238N-H82 / ATCC MYA-4686</strain>
    </source>
</reference>
<accession>B0DCA5</accession>
<dbReference type="Proteomes" id="UP000001194">
    <property type="component" value="Unassembled WGS sequence"/>
</dbReference>
<keyword evidence="2" id="KW-1185">Reference proteome</keyword>
<proteinExistence type="predicted"/>
<dbReference type="HOGENOM" id="CLU_2638482_0_0_1"/>
<dbReference type="KEGG" id="lbc:LACBIDRAFT_298119"/>
<organism evidence="2">
    <name type="scientific">Laccaria bicolor (strain S238N-H82 / ATCC MYA-4686)</name>
    <name type="common">Bicoloured deceiver</name>
    <name type="synonym">Laccaria laccata var. bicolor</name>
    <dbReference type="NCBI Taxonomy" id="486041"/>
    <lineage>
        <taxon>Eukaryota</taxon>
        <taxon>Fungi</taxon>
        <taxon>Dikarya</taxon>
        <taxon>Basidiomycota</taxon>
        <taxon>Agaricomycotina</taxon>
        <taxon>Agaricomycetes</taxon>
        <taxon>Agaricomycetidae</taxon>
        <taxon>Agaricales</taxon>
        <taxon>Agaricineae</taxon>
        <taxon>Hydnangiaceae</taxon>
        <taxon>Laccaria</taxon>
    </lineage>
</organism>
<dbReference type="RefSeq" id="XP_001881651.1">
    <property type="nucleotide sequence ID" value="XM_001881616.1"/>
</dbReference>
<gene>
    <name evidence="1" type="ORF">LACBIDRAFT_298119</name>
</gene>
<protein>
    <submittedName>
        <fullName evidence="1">Predicted protein</fullName>
    </submittedName>
</protein>
<dbReference type="InParanoid" id="B0DCA5"/>
<dbReference type="GeneID" id="6077336"/>
<dbReference type="EMBL" id="DS547103">
    <property type="protein sequence ID" value="EDR07862.1"/>
    <property type="molecule type" value="Genomic_DNA"/>
</dbReference>
<evidence type="ECO:0000313" key="2">
    <source>
        <dbReference type="Proteomes" id="UP000001194"/>
    </source>
</evidence>